<reference evidence="4" key="4">
    <citation type="submission" date="2023-01" db="EMBL/GenBank/DDBJ databases">
        <title>Draft genome sequence of Methylobacterium oxalidis strain NBRC 107715.</title>
        <authorList>
            <person name="Sun Q."/>
            <person name="Mori K."/>
        </authorList>
    </citation>
    <scope>NUCLEOTIDE SEQUENCE</scope>
    <source>
        <strain evidence="4">NBRC 107715</strain>
    </source>
</reference>
<evidence type="ECO:0000256" key="1">
    <source>
        <dbReference type="SAM" id="Coils"/>
    </source>
</evidence>
<name>A0A512IWI4_9HYPH</name>
<evidence type="ECO:0000313" key="3">
    <source>
        <dbReference type="EMBL" id="GEP02064.1"/>
    </source>
</evidence>
<keyword evidence="6" id="KW-1185">Reference proteome</keyword>
<evidence type="ECO:0000256" key="2">
    <source>
        <dbReference type="SAM" id="MobiDB-lite"/>
    </source>
</evidence>
<sequence>MSTSGIEAGAEKAAQSAPSPQEQLMAIVSGAAKPEPAKAEAAKAESARLDAAKIEAVRSEPAKPEIVAKGAKILPPAARVRPGFRLDARLAGVACAALAVGTLVGAGASALSTPRADRTAGAFTEVQAGLEANRVEAARLNTEIERLGRTLSALRDANEVTRTDAKTRANGVSERLAKLEQTVTTRMTGLGERIEQSDRDHATRLAALSTLIEKRPAPAPAPAAAVAPAPAAAKPEPAQTGAIPDKPKPAVIEGWAVRDVYDGAAMLEDRKRRLVEVAPGDTVPGVGRVEALERRGRDWVVVTRQGLITPQSW</sequence>
<dbReference type="OrthoDB" id="7926359at2"/>
<reference evidence="6" key="2">
    <citation type="journal article" date="2019" name="Int. J. Syst. Evol. Microbiol.">
        <title>The Global Catalogue of Microorganisms (GCM) 10K type strain sequencing project: providing services to taxonomists for standard genome sequencing and annotation.</title>
        <authorList>
            <consortium name="The Broad Institute Genomics Platform"/>
            <consortium name="The Broad Institute Genome Sequencing Center for Infectious Disease"/>
            <person name="Wu L."/>
            <person name="Ma J."/>
        </authorList>
    </citation>
    <scope>NUCLEOTIDE SEQUENCE [LARGE SCALE GENOMIC DNA]</scope>
    <source>
        <strain evidence="6">NBRC 107715</strain>
    </source>
</reference>
<proteinExistence type="predicted"/>
<reference evidence="4" key="1">
    <citation type="journal article" date="2014" name="Int. J. Syst. Evol. Microbiol.">
        <title>Complete genome of a new Firmicutes species belonging to the dominant human colonic microbiota ('Ruminococcus bicirculans') reveals two chromosomes and a selective capacity to utilize plant glucans.</title>
        <authorList>
            <consortium name="NISC Comparative Sequencing Program"/>
            <person name="Wegmann U."/>
            <person name="Louis P."/>
            <person name="Goesmann A."/>
            <person name="Henrissat B."/>
            <person name="Duncan S.H."/>
            <person name="Flint H.J."/>
        </authorList>
    </citation>
    <scope>NUCLEOTIDE SEQUENCE</scope>
    <source>
        <strain evidence="4">NBRC 107715</strain>
    </source>
</reference>
<reference evidence="3 5" key="3">
    <citation type="submission" date="2019-07" db="EMBL/GenBank/DDBJ databases">
        <title>Whole genome shotgun sequence of Methylobacterium oxalidis NBRC 107715.</title>
        <authorList>
            <person name="Hosoyama A."/>
            <person name="Uohara A."/>
            <person name="Ohji S."/>
            <person name="Ichikawa N."/>
        </authorList>
    </citation>
    <scope>NUCLEOTIDE SEQUENCE [LARGE SCALE GENOMIC DNA]</scope>
    <source>
        <strain evidence="3 5">NBRC 107715</strain>
    </source>
</reference>
<dbReference type="EMBL" id="BJZU01000002">
    <property type="protein sequence ID" value="GEP02064.1"/>
    <property type="molecule type" value="Genomic_DNA"/>
</dbReference>
<feature type="coiled-coil region" evidence="1">
    <location>
        <begin position="130"/>
        <end position="182"/>
    </location>
</feature>
<dbReference type="Proteomes" id="UP000321960">
    <property type="component" value="Unassembled WGS sequence"/>
</dbReference>
<dbReference type="Proteomes" id="UP001156856">
    <property type="component" value="Unassembled WGS sequence"/>
</dbReference>
<keyword evidence="1" id="KW-0175">Coiled coil</keyword>
<evidence type="ECO:0000313" key="6">
    <source>
        <dbReference type="Proteomes" id="UP001156856"/>
    </source>
</evidence>
<gene>
    <name evidence="4" type="ORF">GCM10007888_03900</name>
    <name evidence="3" type="ORF">MOX02_01020</name>
</gene>
<dbReference type="AlphaFoldDB" id="A0A512IWI4"/>
<accession>A0A512IWI4</accession>
<protein>
    <submittedName>
        <fullName evidence="3">Uncharacterized protein</fullName>
    </submittedName>
</protein>
<dbReference type="EMBL" id="BSPK01000004">
    <property type="protein sequence ID" value="GLS62009.1"/>
    <property type="molecule type" value="Genomic_DNA"/>
</dbReference>
<evidence type="ECO:0000313" key="4">
    <source>
        <dbReference type="EMBL" id="GLS62009.1"/>
    </source>
</evidence>
<organism evidence="3 5">
    <name type="scientific">Methylobacterium oxalidis</name>
    <dbReference type="NCBI Taxonomy" id="944322"/>
    <lineage>
        <taxon>Bacteria</taxon>
        <taxon>Pseudomonadati</taxon>
        <taxon>Pseudomonadota</taxon>
        <taxon>Alphaproteobacteria</taxon>
        <taxon>Hyphomicrobiales</taxon>
        <taxon>Methylobacteriaceae</taxon>
        <taxon>Methylobacterium</taxon>
    </lineage>
</organism>
<comment type="caution">
    <text evidence="3">The sequence shown here is derived from an EMBL/GenBank/DDBJ whole genome shotgun (WGS) entry which is preliminary data.</text>
</comment>
<feature type="region of interest" description="Disordered" evidence="2">
    <location>
        <begin position="1"/>
        <end position="24"/>
    </location>
</feature>
<evidence type="ECO:0000313" key="5">
    <source>
        <dbReference type="Proteomes" id="UP000321960"/>
    </source>
</evidence>
<dbReference type="RefSeq" id="WP_147023741.1">
    <property type="nucleotide sequence ID" value="NZ_BJZU01000002.1"/>
</dbReference>